<evidence type="ECO:0000256" key="1">
    <source>
        <dbReference type="ARBA" id="ARBA00022801"/>
    </source>
</evidence>
<dbReference type="Gene3D" id="3.40.630.40">
    <property type="entry name" value="Zn-dependent exopeptidases"/>
    <property type="match status" value="1"/>
</dbReference>
<reference evidence="4 5" key="1">
    <citation type="submission" date="2019-04" db="EMBL/GenBank/DDBJ databases">
        <title>Genome sequence of Bacillus hwajinpoensis strain Y2.</title>
        <authorList>
            <person name="Fair J.L."/>
            <person name="Maclea K.S."/>
        </authorList>
    </citation>
    <scope>NUCLEOTIDE SEQUENCE [LARGE SCALE GENOMIC DNA]</scope>
    <source>
        <strain evidence="4 5">Y2</strain>
    </source>
</reference>
<dbReference type="GO" id="GO:0009253">
    <property type="term" value="P:peptidoglycan catabolic process"/>
    <property type="evidence" value="ECO:0007669"/>
    <property type="project" value="InterPro"/>
</dbReference>
<feature type="compositionally biased region" description="Basic and acidic residues" evidence="2">
    <location>
        <begin position="49"/>
        <end position="64"/>
    </location>
</feature>
<dbReference type="PANTHER" id="PTHR30404">
    <property type="entry name" value="N-ACETYLMURAMOYL-L-ALANINE AMIDASE"/>
    <property type="match status" value="1"/>
</dbReference>
<dbReference type="SUPFAM" id="SSF53187">
    <property type="entry name" value="Zn-dependent exopeptidases"/>
    <property type="match status" value="1"/>
</dbReference>
<keyword evidence="1" id="KW-0378">Hydrolase</keyword>
<dbReference type="SMART" id="SM00646">
    <property type="entry name" value="Ami_3"/>
    <property type="match status" value="1"/>
</dbReference>
<feature type="compositionally biased region" description="Basic and acidic residues" evidence="2">
    <location>
        <begin position="86"/>
        <end position="102"/>
    </location>
</feature>
<organism evidence="4 5">
    <name type="scientific">Guptibacillus hwajinpoensis</name>
    <dbReference type="NCBI Taxonomy" id="208199"/>
    <lineage>
        <taxon>Bacteria</taxon>
        <taxon>Bacillati</taxon>
        <taxon>Bacillota</taxon>
        <taxon>Bacilli</taxon>
        <taxon>Bacillales</taxon>
        <taxon>Guptibacillaceae</taxon>
        <taxon>Guptibacillus</taxon>
    </lineage>
</organism>
<dbReference type="InterPro" id="IPR002508">
    <property type="entry name" value="MurNAc-LAA_cat"/>
</dbReference>
<dbReference type="PANTHER" id="PTHR30404:SF0">
    <property type="entry name" value="N-ACETYLMURAMOYL-L-ALANINE AMIDASE AMIC"/>
    <property type="match status" value="1"/>
</dbReference>
<sequence>MSFKSKAGILVSALLLISLFATFFILKEAYSPVTNKVVDKQAANLTPIRESDGIKKSTREKDESQAVTPSPKPFLIVIDPGHQKHSNLEKEPIGLGRTETKSKVSSGTSGVSTNKPEYQLTLEAALILKELLEERGIDVVLTRDKNEVDMSNKERAELANHHQADLFVRLHADGSTDQNVKGFHILTPAEGHPIFEQSLQASKAIINTVQNDRSIDTNGISFRSDITGFNWSKVPTTLIEMGFMTNPEDDANLSNQEYLRKLMRYIADGIVVYRGQAHA</sequence>
<name>A0A4U1MHD5_9BACL</name>
<proteinExistence type="predicted"/>
<dbReference type="EMBL" id="SWFM01000002">
    <property type="protein sequence ID" value="TKD70709.1"/>
    <property type="molecule type" value="Genomic_DNA"/>
</dbReference>
<dbReference type="CDD" id="cd02696">
    <property type="entry name" value="MurNAc-LAA"/>
    <property type="match status" value="1"/>
</dbReference>
<dbReference type="Pfam" id="PF01520">
    <property type="entry name" value="Amidase_3"/>
    <property type="match status" value="1"/>
</dbReference>
<feature type="domain" description="MurNAc-LAA" evidence="3">
    <location>
        <begin position="156"/>
        <end position="271"/>
    </location>
</feature>
<dbReference type="GO" id="GO:0008745">
    <property type="term" value="F:N-acetylmuramoyl-L-alanine amidase activity"/>
    <property type="evidence" value="ECO:0007669"/>
    <property type="project" value="InterPro"/>
</dbReference>
<dbReference type="InterPro" id="IPR050695">
    <property type="entry name" value="N-acetylmuramoyl_amidase_3"/>
</dbReference>
<feature type="region of interest" description="Disordered" evidence="2">
    <location>
        <begin position="49"/>
        <end position="68"/>
    </location>
</feature>
<evidence type="ECO:0000256" key="2">
    <source>
        <dbReference type="SAM" id="MobiDB-lite"/>
    </source>
</evidence>
<dbReference type="AlphaFoldDB" id="A0A4U1MHD5"/>
<accession>A0A4U1MHD5</accession>
<feature type="compositionally biased region" description="Low complexity" evidence="2">
    <location>
        <begin position="103"/>
        <end position="112"/>
    </location>
</feature>
<evidence type="ECO:0000313" key="5">
    <source>
        <dbReference type="Proteomes" id="UP000310541"/>
    </source>
</evidence>
<protein>
    <submittedName>
        <fullName evidence="4">N-acetylmuramoyl-L-alanine amidase</fullName>
    </submittedName>
</protein>
<dbReference type="RefSeq" id="WP_136946783.1">
    <property type="nucleotide sequence ID" value="NZ_SWFM01000002.1"/>
</dbReference>
<gene>
    <name evidence="4" type="ORF">FBF83_08805</name>
</gene>
<evidence type="ECO:0000259" key="3">
    <source>
        <dbReference type="SMART" id="SM00646"/>
    </source>
</evidence>
<feature type="region of interest" description="Disordered" evidence="2">
    <location>
        <begin position="85"/>
        <end position="112"/>
    </location>
</feature>
<dbReference type="OrthoDB" id="43070at2"/>
<dbReference type="GO" id="GO:0030288">
    <property type="term" value="C:outer membrane-bounded periplasmic space"/>
    <property type="evidence" value="ECO:0007669"/>
    <property type="project" value="TreeGrafter"/>
</dbReference>
<evidence type="ECO:0000313" key="4">
    <source>
        <dbReference type="EMBL" id="TKD70709.1"/>
    </source>
</evidence>
<dbReference type="Proteomes" id="UP000310541">
    <property type="component" value="Unassembled WGS sequence"/>
</dbReference>
<comment type="caution">
    <text evidence="4">The sequence shown here is derived from an EMBL/GenBank/DDBJ whole genome shotgun (WGS) entry which is preliminary data.</text>
</comment>